<organism evidence="2">
    <name type="scientific">Guillardia theta (strain CCMP2712)</name>
    <name type="common">Cryptophyte</name>
    <dbReference type="NCBI Taxonomy" id="905079"/>
    <lineage>
        <taxon>Eukaryota</taxon>
        <taxon>Cryptophyceae</taxon>
        <taxon>Pyrenomonadales</taxon>
        <taxon>Geminigeraceae</taxon>
        <taxon>Guillardia</taxon>
    </lineage>
</organism>
<protein>
    <submittedName>
        <fullName evidence="2 3">Uncharacterized protein</fullName>
    </submittedName>
</protein>
<dbReference type="EMBL" id="JH992982">
    <property type="protein sequence ID" value="EKX49337.1"/>
    <property type="molecule type" value="Genomic_DNA"/>
</dbReference>
<evidence type="ECO:0000313" key="3">
    <source>
        <dbReference type="EnsemblProtists" id="EKX49337"/>
    </source>
</evidence>
<proteinExistence type="predicted"/>
<evidence type="ECO:0000313" key="2">
    <source>
        <dbReference type="EMBL" id="EKX49337.1"/>
    </source>
</evidence>
<dbReference type="EnsemblProtists" id="EKX49337">
    <property type="protein sequence ID" value="EKX49337"/>
    <property type="gene ID" value="GUITHDRAFT_151512"/>
</dbReference>
<accession>L1JLU9</accession>
<sequence length="118" mass="13498">MGEDESSSRRALLNFVQELNQTCLEIQESTSQAIKEQKRWNETATKEFNELMERMKNPVSKVKNARRTRSSVQDVKVDEDEPVNEPIDDSLLHASNSDIAIKSFNSSGFCLAFMTLHF</sequence>
<gene>
    <name evidence="2" type="ORF">GUITHDRAFT_151512</name>
</gene>
<name>L1JLU9_GUITC</name>
<dbReference type="KEGG" id="gtt:GUITHDRAFT_151512"/>
<dbReference type="PaxDb" id="55529-EKX49337"/>
<dbReference type="Proteomes" id="UP000011087">
    <property type="component" value="Unassembled WGS sequence"/>
</dbReference>
<evidence type="ECO:0000313" key="4">
    <source>
        <dbReference type="Proteomes" id="UP000011087"/>
    </source>
</evidence>
<feature type="compositionally biased region" description="Acidic residues" evidence="1">
    <location>
        <begin position="77"/>
        <end position="88"/>
    </location>
</feature>
<dbReference type="RefSeq" id="XP_005836317.1">
    <property type="nucleotide sequence ID" value="XM_005836260.1"/>
</dbReference>
<dbReference type="GeneID" id="17306067"/>
<dbReference type="AlphaFoldDB" id="L1JLU9"/>
<evidence type="ECO:0000256" key="1">
    <source>
        <dbReference type="SAM" id="MobiDB-lite"/>
    </source>
</evidence>
<keyword evidence="4" id="KW-1185">Reference proteome</keyword>
<reference evidence="3" key="3">
    <citation type="submission" date="2015-06" db="UniProtKB">
        <authorList>
            <consortium name="EnsemblProtists"/>
        </authorList>
    </citation>
    <scope>IDENTIFICATION</scope>
</reference>
<feature type="region of interest" description="Disordered" evidence="1">
    <location>
        <begin position="57"/>
        <end position="90"/>
    </location>
</feature>
<reference evidence="4" key="2">
    <citation type="submission" date="2012-11" db="EMBL/GenBank/DDBJ databases">
        <authorList>
            <person name="Kuo A."/>
            <person name="Curtis B.A."/>
            <person name="Tanifuji G."/>
            <person name="Burki F."/>
            <person name="Gruber A."/>
            <person name="Irimia M."/>
            <person name="Maruyama S."/>
            <person name="Arias M.C."/>
            <person name="Ball S.G."/>
            <person name="Gile G.H."/>
            <person name="Hirakawa Y."/>
            <person name="Hopkins J.F."/>
            <person name="Rensing S.A."/>
            <person name="Schmutz J."/>
            <person name="Symeonidi A."/>
            <person name="Elias M."/>
            <person name="Eveleigh R.J."/>
            <person name="Herman E.K."/>
            <person name="Klute M.J."/>
            <person name="Nakayama T."/>
            <person name="Obornik M."/>
            <person name="Reyes-Prieto A."/>
            <person name="Armbrust E.V."/>
            <person name="Aves S.J."/>
            <person name="Beiko R.G."/>
            <person name="Coutinho P."/>
            <person name="Dacks J.B."/>
            <person name="Durnford D.G."/>
            <person name="Fast N.M."/>
            <person name="Green B.R."/>
            <person name="Grisdale C."/>
            <person name="Hempe F."/>
            <person name="Henrissat B."/>
            <person name="Hoppner M.P."/>
            <person name="Ishida K.-I."/>
            <person name="Kim E."/>
            <person name="Koreny L."/>
            <person name="Kroth P.G."/>
            <person name="Liu Y."/>
            <person name="Malik S.-B."/>
            <person name="Maier U.G."/>
            <person name="McRose D."/>
            <person name="Mock T."/>
            <person name="Neilson J.A."/>
            <person name="Onodera N.T."/>
            <person name="Poole A.M."/>
            <person name="Pritham E.J."/>
            <person name="Richards T.A."/>
            <person name="Rocap G."/>
            <person name="Roy S.W."/>
            <person name="Sarai C."/>
            <person name="Schaack S."/>
            <person name="Shirato S."/>
            <person name="Slamovits C.H."/>
            <person name="Spencer D.F."/>
            <person name="Suzuki S."/>
            <person name="Worden A.Z."/>
            <person name="Zauner S."/>
            <person name="Barry K."/>
            <person name="Bell C."/>
            <person name="Bharti A.K."/>
            <person name="Crow J.A."/>
            <person name="Grimwood J."/>
            <person name="Kramer R."/>
            <person name="Lindquist E."/>
            <person name="Lucas S."/>
            <person name="Salamov A."/>
            <person name="McFadden G.I."/>
            <person name="Lane C.E."/>
            <person name="Keeling P.J."/>
            <person name="Gray M.W."/>
            <person name="Grigoriev I.V."/>
            <person name="Archibald J.M."/>
        </authorList>
    </citation>
    <scope>NUCLEOTIDE SEQUENCE</scope>
    <source>
        <strain evidence="4">CCMP2712</strain>
    </source>
</reference>
<reference evidence="2 4" key="1">
    <citation type="journal article" date="2012" name="Nature">
        <title>Algal genomes reveal evolutionary mosaicism and the fate of nucleomorphs.</title>
        <authorList>
            <consortium name="DOE Joint Genome Institute"/>
            <person name="Curtis B.A."/>
            <person name="Tanifuji G."/>
            <person name="Burki F."/>
            <person name="Gruber A."/>
            <person name="Irimia M."/>
            <person name="Maruyama S."/>
            <person name="Arias M.C."/>
            <person name="Ball S.G."/>
            <person name="Gile G.H."/>
            <person name="Hirakawa Y."/>
            <person name="Hopkins J.F."/>
            <person name="Kuo A."/>
            <person name="Rensing S.A."/>
            <person name="Schmutz J."/>
            <person name="Symeonidi A."/>
            <person name="Elias M."/>
            <person name="Eveleigh R.J."/>
            <person name="Herman E.K."/>
            <person name="Klute M.J."/>
            <person name="Nakayama T."/>
            <person name="Obornik M."/>
            <person name="Reyes-Prieto A."/>
            <person name="Armbrust E.V."/>
            <person name="Aves S.J."/>
            <person name="Beiko R.G."/>
            <person name="Coutinho P."/>
            <person name="Dacks J.B."/>
            <person name="Durnford D.G."/>
            <person name="Fast N.M."/>
            <person name="Green B.R."/>
            <person name="Grisdale C.J."/>
            <person name="Hempel F."/>
            <person name="Henrissat B."/>
            <person name="Hoppner M.P."/>
            <person name="Ishida K."/>
            <person name="Kim E."/>
            <person name="Koreny L."/>
            <person name="Kroth P.G."/>
            <person name="Liu Y."/>
            <person name="Malik S.B."/>
            <person name="Maier U.G."/>
            <person name="McRose D."/>
            <person name="Mock T."/>
            <person name="Neilson J.A."/>
            <person name="Onodera N.T."/>
            <person name="Poole A.M."/>
            <person name="Pritham E.J."/>
            <person name="Richards T.A."/>
            <person name="Rocap G."/>
            <person name="Roy S.W."/>
            <person name="Sarai C."/>
            <person name="Schaack S."/>
            <person name="Shirato S."/>
            <person name="Slamovits C.H."/>
            <person name="Spencer D.F."/>
            <person name="Suzuki S."/>
            <person name="Worden A.Z."/>
            <person name="Zauner S."/>
            <person name="Barry K."/>
            <person name="Bell C."/>
            <person name="Bharti A.K."/>
            <person name="Crow J.A."/>
            <person name="Grimwood J."/>
            <person name="Kramer R."/>
            <person name="Lindquist E."/>
            <person name="Lucas S."/>
            <person name="Salamov A."/>
            <person name="McFadden G.I."/>
            <person name="Lane C.E."/>
            <person name="Keeling P.J."/>
            <person name="Gray M.W."/>
            <person name="Grigoriev I.V."/>
            <person name="Archibald J.M."/>
        </authorList>
    </citation>
    <scope>NUCLEOTIDE SEQUENCE</scope>
    <source>
        <strain evidence="2 4">CCMP2712</strain>
    </source>
</reference>
<dbReference type="HOGENOM" id="CLU_2077567_0_0_1"/>